<feature type="transmembrane region" description="Helical" evidence="13">
    <location>
        <begin position="231"/>
        <end position="255"/>
    </location>
</feature>
<dbReference type="PANTHER" id="PTHR43298">
    <property type="entry name" value="MULTIDRUG RESISTANCE PROTEIN NORM-RELATED"/>
    <property type="match status" value="1"/>
</dbReference>
<dbReference type="PIRSF" id="PIRSF006603">
    <property type="entry name" value="DinF"/>
    <property type="match status" value="1"/>
</dbReference>
<keyword evidence="9 13" id="KW-1133">Transmembrane helix</keyword>
<feature type="transmembrane region" description="Helical" evidence="13">
    <location>
        <begin position="423"/>
        <end position="444"/>
    </location>
</feature>
<proteinExistence type="inferred from homology"/>
<feature type="transmembrane region" description="Helical" evidence="13">
    <location>
        <begin position="350"/>
        <end position="374"/>
    </location>
</feature>
<dbReference type="Proteomes" id="UP000823960">
    <property type="component" value="Unassembled WGS sequence"/>
</dbReference>
<feature type="transmembrane region" description="Helical" evidence="13">
    <location>
        <begin position="190"/>
        <end position="210"/>
    </location>
</feature>
<feature type="transmembrane region" description="Helical" evidence="13">
    <location>
        <begin position="135"/>
        <end position="156"/>
    </location>
</feature>
<feature type="transmembrane region" description="Helical" evidence="13">
    <location>
        <begin position="267"/>
        <end position="288"/>
    </location>
</feature>
<dbReference type="GO" id="GO:0006811">
    <property type="term" value="P:monoatomic ion transport"/>
    <property type="evidence" value="ECO:0007669"/>
    <property type="project" value="UniProtKB-KW"/>
</dbReference>
<feature type="transmembrane region" description="Helical" evidence="13">
    <location>
        <begin position="381"/>
        <end position="403"/>
    </location>
</feature>
<protein>
    <recommendedName>
        <fullName evidence="4">Probable multidrug resistance protein NorM</fullName>
    </recommendedName>
    <alternativeName>
        <fullName evidence="12">Multidrug-efflux transporter</fullName>
    </alternativeName>
</protein>
<evidence type="ECO:0000256" key="3">
    <source>
        <dbReference type="ARBA" id="ARBA00010199"/>
    </source>
</evidence>
<evidence type="ECO:0000313" key="15">
    <source>
        <dbReference type="Proteomes" id="UP000823960"/>
    </source>
</evidence>
<dbReference type="PANTHER" id="PTHR43298:SF2">
    <property type="entry name" value="FMN_FAD EXPORTER YEEO-RELATED"/>
    <property type="match status" value="1"/>
</dbReference>
<name>A0A9D1NP66_9FIRM</name>
<feature type="transmembrane region" description="Helical" evidence="13">
    <location>
        <begin position="52"/>
        <end position="74"/>
    </location>
</feature>
<accession>A0A9D1NP66</accession>
<dbReference type="EMBL" id="DVOL01000015">
    <property type="protein sequence ID" value="HIV10324.1"/>
    <property type="molecule type" value="Genomic_DNA"/>
</dbReference>
<dbReference type="AlphaFoldDB" id="A0A9D1NP66"/>
<keyword evidence="6" id="KW-0050">Antiport</keyword>
<keyword evidence="5" id="KW-0813">Transport</keyword>
<evidence type="ECO:0000256" key="9">
    <source>
        <dbReference type="ARBA" id="ARBA00022989"/>
    </source>
</evidence>
<dbReference type="NCBIfam" id="TIGR00797">
    <property type="entry name" value="matE"/>
    <property type="match status" value="1"/>
</dbReference>
<evidence type="ECO:0000256" key="8">
    <source>
        <dbReference type="ARBA" id="ARBA00022692"/>
    </source>
</evidence>
<evidence type="ECO:0000256" key="2">
    <source>
        <dbReference type="ARBA" id="ARBA00004651"/>
    </source>
</evidence>
<comment type="function">
    <text evidence="1">Multidrug efflux pump.</text>
</comment>
<gene>
    <name evidence="14" type="ORF">IAD28_01315</name>
</gene>
<keyword evidence="7" id="KW-1003">Cell membrane</keyword>
<dbReference type="CDD" id="cd13138">
    <property type="entry name" value="MATE_yoeA_like"/>
    <property type="match status" value="1"/>
</dbReference>
<evidence type="ECO:0000256" key="11">
    <source>
        <dbReference type="ARBA" id="ARBA00023136"/>
    </source>
</evidence>
<sequence length="457" mass="49120">MDMTKGSIFPKIIRFTIPLLIMGTLQLLYNAADIVVVGRWGSDASLAAVSSTGTLINLIVNVFMGLSVGTSVVVARHYGAGSSKDVSETVHTSIAVAIVCGIVVGILGVITARNILELMDSPENVIGLSSLYVRIYFAGMPFNMLYNFGAAVLRAVGDTKRPLYYLTVSGIINVVLNLVFVIVFSMDVAGVALATIISQAVSAVLIVISLMHSDGPIRLEIKKIRIHKDKLLNIISVGLPAGIQGSIFSVSNVIIQSSINFFGDAAMAGSGAGANIEGFVYMAMNSVYQAAITFTSQNYGARSYKRIKVIALECMGIVTAIGLSMGLLFMQFDTQLLSIYTNKSEEIAFGIVRMSVILYTYFLCGMMDTMVGLLRGIGHSVLPTIVTIACVCGFRILWIYTYFASYKQSVGFDPENSLTVLFLSYPISWGLAAIVHTVLFVIMFGKILKKAKAEGAC</sequence>
<feature type="transmembrane region" description="Helical" evidence="13">
    <location>
        <begin position="163"/>
        <end position="184"/>
    </location>
</feature>
<feature type="transmembrane region" description="Helical" evidence="13">
    <location>
        <begin position="309"/>
        <end position="330"/>
    </location>
</feature>
<comment type="caution">
    <text evidence="14">The sequence shown here is derived from an EMBL/GenBank/DDBJ whole genome shotgun (WGS) entry which is preliminary data.</text>
</comment>
<dbReference type="InterPro" id="IPR048279">
    <property type="entry name" value="MdtK-like"/>
</dbReference>
<dbReference type="GO" id="GO:0015297">
    <property type="term" value="F:antiporter activity"/>
    <property type="evidence" value="ECO:0007669"/>
    <property type="project" value="UniProtKB-KW"/>
</dbReference>
<dbReference type="GO" id="GO:0042910">
    <property type="term" value="F:xenobiotic transmembrane transporter activity"/>
    <property type="evidence" value="ECO:0007669"/>
    <property type="project" value="InterPro"/>
</dbReference>
<evidence type="ECO:0000256" key="5">
    <source>
        <dbReference type="ARBA" id="ARBA00022448"/>
    </source>
</evidence>
<evidence type="ECO:0000256" key="13">
    <source>
        <dbReference type="SAM" id="Phobius"/>
    </source>
</evidence>
<keyword evidence="11 13" id="KW-0472">Membrane</keyword>
<evidence type="ECO:0000313" key="14">
    <source>
        <dbReference type="EMBL" id="HIV10324.1"/>
    </source>
</evidence>
<evidence type="ECO:0000256" key="6">
    <source>
        <dbReference type="ARBA" id="ARBA00022449"/>
    </source>
</evidence>
<evidence type="ECO:0000256" key="12">
    <source>
        <dbReference type="ARBA" id="ARBA00031636"/>
    </source>
</evidence>
<feature type="transmembrane region" description="Helical" evidence="13">
    <location>
        <begin position="12"/>
        <end position="32"/>
    </location>
</feature>
<keyword evidence="10" id="KW-0406">Ion transport</keyword>
<dbReference type="GO" id="GO:0005886">
    <property type="term" value="C:plasma membrane"/>
    <property type="evidence" value="ECO:0007669"/>
    <property type="project" value="UniProtKB-SubCell"/>
</dbReference>
<keyword evidence="8 13" id="KW-0812">Transmembrane</keyword>
<organism evidence="14 15">
    <name type="scientific">Candidatus Faeciplasma avium</name>
    <dbReference type="NCBI Taxonomy" id="2840798"/>
    <lineage>
        <taxon>Bacteria</taxon>
        <taxon>Bacillati</taxon>
        <taxon>Bacillota</taxon>
        <taxon>Clostridia</taxon>
        <taxon>Eubacteriales</taxon>
        <taxon>Oscillospiraceae</taxon>
        <taxon>Oscillospiraceae incertae sedis</taxon>
        <taxon>Candidatus Faeciplasma</taxon>
    </lineage>
</organism>
<dbReference type="InterPro" id="IPR002528">
    <property type="entry name" value="MATE_fam"/>
</dbReference>
<evidence type="ECO:0000256" key="1">
    <source>
        <dbReference type="ARBA" id="ARBA00003408"/>
    </source>
</evidence>
<evidence type="ECO:0000256" key="10">
    <source>
        <dbReference type="ARBA" id="ARBA00023065"/>
    </source>
</evidence>
<evidence type="ECO:0000256" key="7">
    <source>
        <dbReference type="ARBA" id="ARBA00022475"/>
    </source>
</evidence>
<dbReference type="Pfam" id="PF01554">
    <property type="entry name" value="MatE"/>
    <property type="match status" value="2"/>
</dbReference>
<dbReference type="InterPro" id="IPR050222">
    <property type="entry name" value="MATE_MdtK"/>
</dbReference>
<evidence type="ECO:0000256" key="4">
    <source>
        <dbReference type="ARBA" id="ARBA00020268"/>
    </source>
</evidence>
<comment type="similarity">
    <text evidence="3">Belongs to the multi antimicrobial extrusion (MATE) (TC 2.A.66.1) family.</text>
</comment>
<feature type="transmembrane region" description="Helical" evidence="13">
    <location>
        <begin position="94"/>
        <end position="115"/>
    </location>
</feature>
<comment type="subcellular location">
    <subcellularLocation>
        <location evidence="2">Cell membrane</location>
        <topology evidence="2">Multi-pass membrane protein</topology>
    </subcellularLocation>
</comment>
<reference evidence="14" key="2">
    <citation type="journal article" date="2021" name="PeerJ">
        <title>Extensive microbial diversity within the chicken gut microbiome revealed by metagenomics and culture.</title>
        <authorList>
            <person name="Gilroy R."/>
            <person name="Ravi A."/>
            <person name="Getino M."/>
            <person name="Pursley I."/>
            <person name="Horton D.L."/>
            <person name="Alikhan N.F."/>
            <person name="Baker D."/>
            <person name="Gharbi K."/>
            <person name="Hall N."/>
            <person name="Watson M."/>
            <person name="Adriaenssens E.M."/>
            <person name="Foster-Nyarko E."/>
            <person name="Jarju S."/>
            <person name="Secka A."/>
            <person name="Antonio M."/>
            <person name="Oren A."/>
            <person name="Chaudhuri R.R."/>
            <person name="La Ragione R."/>
            <person name="Hildebrand F."/>
            <person name="Pallen M.J."/>
        </authorList>
    </citation>
    <scope>NUCLEOTIDE SEQUENCE</scope>
    <source>
        <strain evidence="14">1370</strain>
    </source>
</reference>
<reference evidence="14" key="1">
    <citation type="submission" date="2020-10" db="EMBL/GenBank/DDBJ databases">
        <authorList>
            <person name="Gilroy R."/>
        </authorList>
    </citation>
    <scope>NUCLEOTIDE SEQUENCE</scope>
    <source>
        <strain evidence="14">1370</strain>
    </source>
</reference>